<accession>A0A9N9K347</accession>
<dbReference type="OrthoDB" id="3362851at2759"/>
<dbReference type="AlphaFoldDB" id="A0A9N9K347"/>
<name>A0A9N9K347_9GLOM</name>
<evidence type="ECO:0000313" key="2">
    <source>
        <dbReference type="Proteomes" id="UP000789405"/>
    </source>
</evidence>
<gene>
    <name evidence="1" type="ORF">DERYTH_LOCUS25018</name>
</gene>
<dbReference type="Proteomes" id="UP000789405">
    <property type="component" value="Unassembled WGS sequence"/>
</dbReference>
<proteinExistence type="predicted"/>
<reference evidence="1" key="1">
    <citation type="submission" date="2021-06" db="EMBL/GenBank/DDBJ databases">
        <authorList>
            <person name="Kallberg Y."/>
            <person name="Tangrot J."/>
            <person name="Rosling A."/>
        </authorList>
    </citation>
    <scope>NUCLEOTIDE SEQUENCE</scope>
    <source>
        <strain evidence="1">MA453B</strain>
    </source>
</reference>
<feature type="non-terminal residue" evidence="1">
    <location>
        <position position="54"/>
    </location>
</feature>
<protein>
    <submittedName>
        <fullName evidence="1">43_t:CDS:1</fullName>
    </submittedName>
</protein>
<sequence length="54" mass="6097">MACTNSVIADKKCFEEATCIYCAFHGLKCIYAKSVKKRGPKMTNRSANIFENNF</sequence>
<dbReference type="EMBL" id="CAJVPY010044614">
    <property type="protein sequence ID" value="CAG8809067.1"/>
    <property type="molecule type" value="Genomic_DNA"/>
</dbReference>
<organism evidence="1 2">
    <name type="scientific">Dentiscutata erythropus</name>
    <dbReference type="NCBI Taxonomy" id="1348616"/>
    <lineage>
        <taxon>Eukaryota</taxon>
        <taxon>Fungi</taxon>
        <taxon>Fungi incertae sedis</taxon>
        <taxon>Mucoromycota</taxon>
        <taxon>Glomeromycotina</taxon>
        <taxon>Glomeromycetes</taxon>
        <taxon>Diversisporales</taxon>
        <taxon>Gigasporaceae</taxon>
        <taxon>Dentiscutata</taxon>
    </lineage>
</organism>
<keyword evidence="2" id="KW-1185">Reference proteome</keyword>
<evidence type="ECO:0000313" key="1">
    <source>
        <dbReference type="EMBL" id="CAG8809067.1"/>
    </source>
</evidence>
<comment type="caution">
    <text evidence="1">The sequence shown here is derived from an EMBL/GenBank/DDBJ whole genome shotgun (WGS) entry which is preliminary data.</text>
</comment>